<evidence type="ECO:0000313" key="2">
    <source>
        <dbReference type="EMBL" id="WED64303.1"/>
    </source>
</evidence>
<name>A0AAE9ZZJ5_9BACT</name>
<organism evidence="2 3">
    <name type="scientific">Synoicihabitans lomoniglobus</name>
    <dbReference type="NCBI Taxonomy" id="2909285"/>
    <lineage>
        <taxon>Bacteria</taxon>
        <taxon>Pseudomonadati</taxon>
        <taxon>Verrucomicrobiota</taxon>
        <taxon>Opitutia</taxon>
        <taxon>Opitutales</taxon>
        <taxon>Opitutaceae</taxon>
        <taxon>Synoicihabitans</taxon>
    </lineage>
</organism>
<dbReference type="RefSeq" id="WP_330931032.1">
    <property type="nucleotide sequence ID" value="NZ_CP119075.1"/>
</dbReference>
<accession>A0AAE9ZZJ5</accession>
<protein>
    <recommendedName>
        <fullName evidence="4">Prepilin-type N-terminal cleavage/methylation domain-containing protein</fullName>
    </recommendedName>
</protein>
<keyword evidence="3" id="KW-1185">Reference proteome</keyword>
<evidence type="ECO:0000313" key="3">
    <source>
        <dbReference type="Proteomes" id="UP001218638"/>
    </source>
</evidence>
<gene>
    <name evidence="2" type="ORF">PXH66_18350</name>
</gene>
<dbReference type="AlphaFoldDB" id="A0AAE9ZZJ5"/>
<keyword evidence="1" id="KW-0472">Membrane</keyword>
<reference evidence="2" key="1">
    <citation type="submission" date="2023-03" db="EMBL/GenBank/DDBJ databases">
        <title>Lomoglobus Profundus gen. nov., sp. nov., a novel member of the phylum Verrucomicrobia, isolated from deep-marine sediment of South China Sea.</title>
        <authorList>
            <person name="Ahmad T."/>
            <person name="Ishaq S.E."/>
            <person name="Wang F."/>
        </authorList>
    </citation>
    <scope>NUCLEOTIDE SEQUENCE</scope>
    <source>
        <strain evidence="2">LMO-M01</strain>
    </source>
</reference>
<keyword evidence="1" id="KW-0812">Transmembrane</keyword>
<evidence type="ECO:0000256" key="1">
    <source>
        <dbReference type="SAM" id="Phobius"/>
    </source>
</evidence>
<evidence type="ECO:0008006" key="4">
    <source>
        <dbReference type="Google" id="ProtNLM"/>
    </source>
</evidence>
<feature type="transmembrane region" description="Helical" evidence="1">
    <location>
        <begin position="20"/>
        <end position="42"/>
    </location>
</feature>
<keyword evidence="1" id="KW-1133">Transmembrane helix</keyword>
<dbReference type="EMBL" id="CP119075">
    <property type="protein sequence ID" value="WED64303.1"/>
    <property type="molecule type" value="Genomic_DNA"/>
</dbReference>
<proteinExistence type="predicted"/>
<dbReference type="KEGG" id="slom:PXH66_18350"/>
<dbReference type="Proteomes" id="UP001218638">
    <property type="component" value="Chromosome"/>
</dbReference>
<sequence length="144" mass="15691">MKYSNHNRSKKTSGFTMAEIAVSATVMLFVITGMLGAVTSGVQMLDSSKRTIVASNLITHHVNDLRLAGWDTVSTLPANRTLTLPARFSSVADGMTLQRTVVEEDTDLYRVTFTVTWNGITGRAYSRSDDALFAKNGLSASYGY</sequence>